<evidence type="ECO:0000256" key="1">
    <source>
        <dbReference type="SAM" id="MobiDB-lite"/>
    </source>
</evidence>
<dbReference type="EMBL" id="JBIUWZ010000026">
    <property type="protein sequence ID" value="MFJ2679927.1"/>
    <property type="molecule type" value="Genomic_DNA"/>
</dbReference>
<feature type="region of interest" description="Disordered" evidence="1">
    <location>
        <begin position="1"/>
        <end position="44"/>
    </location>
</feature>
<organism evidence="3 4">
    <name type="scientific">Pseudomonas sivasensis</name>
    <dbReference type="NCBI Taxonomy" id="1880678"/>
    <lineage>
        <taxon>Bacteria</taxon>
        <taxon>Pseudomonadati</taxon>
        <taxon>Pseudomonadota</taxon>
        <taxon>Gammaproteobacteria</taxon>
        <taxon>Pseudomonadales</taxon>
        <taxon>Pseudomonadaceae</taxon>
        <taxon>Pseudomonas</taxon>
    </lineage>
</organism>
<evidence type="ECO:0000313" key="3">
    <source>
        <dbReference type="EMBL" id="MFJ2679927.1"/>
    </source>
</evidence>
<gene>
    <name evidence="3" type="ORF">ACIOWJ_17785</name>
</gene>
<dbReference type="SUPFAM" id="SSF56112">
    <property type="entry name" value="Protein kinase-like (PK-like)"/>
    <property type="match status" value="1"/>
</dbReference>
<accession>A0ABW8E244</accession>
<protein>
    <recommendedName>
        <fullName evidence="2">Kinase OspG kinase domain-containing protein</fullName>
    </recommendedName>
</protein>
<dbReference type="Gene3D" id="3.30.200.20">
    <property type="entry name" value="Phosphorylase Kinase, domain 1"/>
    <property type="match status" value="1"/>
</dbReference>
<evidence type="ECO:0000259" key="2">
    <source>
        <dbReference type="Pfam" id="PF22303"/>
    </source>
</evidence>
<dbReference type="RefSeq" id="WP_401382401.1">
    <property type="nucleotide sequence ID" value="NZ_JBIUWZ010000026.1"/>
</dbReference>
<dbReference type="InterPro" id="IPR011009">
    <property type="entry name" value="Kinase-like_dom_sf"/>
</dbReference>
<name>A0ABW8E244_9PSED</name>
<proteinExistence type="predicted"/>
<dbReference type="InterPro" id="IPR054466">
    <property type="entry name" value="OspG_kinase"/>
</dbReference>
<dbReference type="Pfam" id="PF22303">
    <property type="entry name" value="OspG_kinase"/>
    <property type="match status" value="1"/>
</dbReference>
<sequence>MTPLISPAVQPRPMAPAHHNDVTRTPDREPDPSRPVDLPAPLEDLSGFDLTRSDHWGQPPSVVIQRLASHLLEKGGASVQAAHQAAYRLLINSAPEYLVKDIPASVTCASVLWAQLAMAVGRIEAHAPGRTLGMGYAEILLNAESLTLDAATRQRIDGQALTEWGVANGVLTRTDEMPSASAMERLRAAYNEQLSALKSTSALLQTPIPSRRAMALALLERAFPDVDPSLFEVRHFQKARLTKGRPGIHPGSRSMLDIVMHGGPLATDEHWVSNNKRLPIDRFCSLYQQGKLEVASAFTKAYDQAISAHQTGQQSRVRQMIATLPLEDRNNLEFGKLEFFHTNQYTIAKDLFTPPALHVRGHTLEVKATRNGEVNLYTLDTRNGTVEKENFLLRRRTSPYTAANMESREANILSRTVQFEPDSDFPAQPQGTQASDSLNSQRSHAIADVFVKSLDLNNDDLMNEARGLTSFDRDSARNEAIGEFFLNLIPLRSAIVNFQNGNIGQGVFDLGLDAVGLVTLGAGKAVQAGKVLGGALTTARQAAKAVRFVGATAVEAFNPLSGVGDLLVSGGRWVTRGSASAGELSNGLFRHYRAPESSLAGLSRNNQGVYVAADGHRSYVRHLDASGQAGVYEVRQVSRGADGSVQARVYHNNRQTPLLLERVQDDQWRRLGARGGQPVAVKADLGPEIGRGGEGVVYTSLDGKSVYKDLGPTRLTSVEGYVDMEVVNLNKYYGEGFAEVLIEDGRKYIKMGKVDGVDLAHVEKGSLPAEARSLLDDAIAQMEARDIFHNDPQLSNFMYSKTDNKLYPIDMNGMPAEFMVPTVKNVYDRQITQLRSAFSELIAR</sequence>
<dbReference type="Gene3D" id="1.10.510.10">
    <property type="entry name" value="Transferase(Phosphotransferase) domain 1"/>
    <property type="match status" value="1"/>
</dbReference>
<feature type="compositionally biased region" description="Basic and acidic residues" evidence="1">
    <location>
        <begin position="18"/>
        <end position="34"/>
    </location>
</feature>
<keyword evidence="4" id="KW-1185">Reference proteome</keyword>
<feature type="domain" description="Kinase OspG kinase" evidence="2">
    <location>
        <begin position="723"/>
        <end position="830"/>
    </location>
</feature>
<reference evidence="3 4" key="1">
    <citation type="submission" date="2024-10" db="EMBL/GenBank/DDBJ databases">
        <title>The Natural Products Discovery Center: Release of the First 8490 Sequenced Strains for Exploring Actinobacteria Biosynthetic Diversity.</title>
        <authorList>
            <person name="Kalkreuter E."/>
            <person name="Kautsar S.A."/>
            <person name="Yang D."/>
            <person name="Bader C.D."/>
            <person name="Teijaro C.N."/>
            <person name="Fluegel L."/>
            <person name="Davis C.M."/>
            <person name="Simpson J.R."/>
            <person name="Lauterbach L."/>
            <person name="Steele A.D."/>
            <person name="Gui C."/>
            <person name="Meng S."/>
            <person name="Li G."/>
            <person name="Viehrig K."/>
            <person name="Ye F."/>
            <person name="Su P."/>
            <person name="Kiefer A.F."/>
            <person name="Nichols A."/>
            <person name="Cepeda A.J."/>
            <person name="Yan W."/>
            <person name="Fan B."/>
            <person name="Jiang Y."/>
            <person name="Adhikari A."/>
            <person name="Zheng C.-J."/>
            <person name="Schuster L."/>
            <person name="Cowan T.M."/>
            <person name="Smanski M.J."/>
            <person name="Chevrette M.G."/>
            <person name="De Carvalho L.P.S."/>
            <person name="Shen B."/>
        </authorList>
    </citation>
    <scope>NUCLEOTIDE SEQUENCE [LARGE SCALE GENOMIC DNA]</scope>
    <source>
        <strain evidence="3 4">NPDC087581</strain>
    </source>
</reference>
<comment type="caution">
    <text evidence="3">The sequence shown here is derived from an EMBL/GenBank/DDBJ whole genome shotgun (WGS) entry which is preliminary data.</text>
</comment>
<evidence type="ECO:0000313" key="4">
    <source>
        <dbReference type="Proteomes" id="UP001617213"/>
    </source>
</evidence>
<dbReference type="Proteomes" id="UP001617213">
    <property type="component" value="Unassembled WGS sequence"/>
</dbReference>